<feature type="transmembrane region" description="Helical" evidence="2">
    <location>
        <begin position="6"/>
        <end position="26"/>
    </location>
</feature>
<evidence type="ECO:0000256" key="1">
    <source>
        <dbReference type="SAM" id="MobiDB-lite"/>
    </source>
</evidence>
<dbReference type="InterPro" id="IPR025235">
    <property type="entry name" value="DUF4178"/>
</dbReference>
<evidence type="ECO:0000313" key="5">
    <source>
        <dbReference type="Proteomes" id="UP000371041"/>
    </source>
</evidence>
<accession>A0A5Q3QCD5</accession>
<keyword evidence="2" id="KW-0472">Membrane</keyword>
<reference evidence="5" key="1">
    <citation type="submission" date="2019-11" db="EMBL/GenBank/DDBJ databases">
        <title>The complete genome sequence of Saccharopolyspora sp. E2A.</title>
        <authorList>
            <person name="Zhang G."/>
        </authorList>
    </citation>
    <scope>NUCLEOTIDE SEQUENCE [LARGE SCALE GENOMIC DNA]</scope>
    <source>
        <strain evidence="5">E2A</strain>
    </source>
</reference>
<feature type="region of interest" description="Disordered" evidence="1">
    <location>
        <begin position="126"/>
        <end position="162"/>
    </location>
</feature>
<keyword evidence="5" id="KW-1185">Reference proteome</keyword>
<dbReference type="EMBL" id="CP045929">
    <property type="protein sequence ID" value="QGK68467.1"/>
    <property type="molecule type" value="Genomic_DNA"/>
</dbReference>
<feature type="region of interest" description="Disordered" evidence="1">
    <location>
        <begin position="32"/>
        <end position="56"/>
    </location>
</feature>
<name>A0A5Q3QCD5_9PSEU</name>
<dbReference type="Proteomes" id="UP000371041">
    <property type="component" value="Chromosome"/>
</dbReference>
<evidence type="ECO:0000256" key="2">
    <source>
        <dbReference type="SAM" id="Phobius"/>
    </source>
</evidence>
<evidence type="ECO:0000313" key="4">
    <source>
        <dbReference type="EMBL" id="QGK68467.1"/>
    </source>
</evidence>
<dbReference type="Pfam" id="PF13785">
    <property type="entry name" value="DUF4178"/>
    <property type="match status" value="1"/>
</dbReference>
<feature type="compositionally biased region" description="Basic and acidic residues" evidence="1">
    <location>
        <begin position="45"/>
        <end position="56"/>
    </location>
</feature>
<feature type="domain" description="DUF4178" evidence="3">
    <location>
        <begin position="60"/>
        <end position="193"/>
    </location>
</feature>
<proteinExistence type="predicted"/>
<gene>
    <name evidence="4" type="ORF">GIY23_01865</name>
</gene>
<sequence>MRGVVSLIVVLLIVAVVATVLGVLAIRRSREGRQQPAARPVDPFHTGDQDSLRGDPRALKAGDIVEIRGITYTARGTLRMSEGGWTWSEHLLDDAKGTQLWLGVEEDPDLILSAWTPLAESGLAPGPATIEHDGRTFRSDESGSAEFRSEATTGLDDSGTVRYHDYEGPDGALLSFEAYGDAGWEAALGETLSRYDVTIYPVSPQ</sequence>
<keyword evidence="2" id="KW-1133">Transmembrane helix</keyword>
<dbReference type="AlphaFoldDB" id="A0A5Q3QCD5"/>
<dbReference type="KEGG" id="sace:GIY23_01865"/>
<feature type="compositionally biased region" description="Basic and acidic residues" evidence="1">
    <location>
        <begin position="130"/>
        <end position="141"/>
    </location>
</feature>
<keyword evidence="2" id="KW-0812">Transmembrane</keyword>
<organism evidence="4 5">
    <name type="scientific">Allosaccharopolyspora coralli</name>
    <dbReference type="NCBI Taxonomy" id="2665642"/>
    <lineage>
        <taxon>Bacteria</taxon>
        <taxon>Bacillati</taxon>
        <taxon>Actinomycetota</taxon>
        <taxon>Actinomycetes</taxon>
        <taxon>Pseudonocardiales</taxon>
        <taxon>Pseudonocardiaceae</taxon>
        <taxon>Allosaccharopolyspora</taxon>
    </lineage>
</organism>
<evidence type="ECO:0000259" key="3">
    <source>
        <dbReference type="Pfam" id="PF13785"/>
    </source>
</evidence>
<protein>
    <submittedName>
        <fullName evidence="4">DUF4178 domain-containing protein</fullName>
    </submittedName>
</protein>